<dbReference type="SUPFAM" id="SSF109709">
    <property type="entry name" value="KorB DNA-binding domain-like"/>
    <property type="match status" value="1"/>
</dbReference>
<evidence type="ECO:0000313" key="6">
    <source>
        <dbReference type="Proteomes" id="UP000051096"/>
    </source>
</evidence>
<dbReference type="EMBL" id="LJUO01000006">
    <property type="protein sequence ID" value="KPK73586.1"/>
    <property type="molecule type" value="Genomic_DNA"/>
</dbReference>
<dbReference type="GO" id="GO:0045881">
    <property type="term" value="P:positive regulation of sporulation resulting in formation of a cellular spore"/>
    <property type="evidence" value="ECO:0007669"/>
    <property type="project" value="TreeGrafter"/>
</dbReference>
<reference evidence="5 6" key="1">
    <citation type="journal article" date="2015" name="Microbiome">
        <title>Genomic resolution of linkages in carbon, nitrogen, and sulfur cycling among widespread estuary sediment bacteria.</title>
        <authorList>
            <person name="Baker B.J."/>
            <person name="Lazar C.S."/>
            <person name="Teske A.P."/>
            <person name="Dick G.J."/>
        </authorList>
    </citation>
    <scope>NUCLEOTIDE SEQUENCE [LARGE SCALE GENOMIC DNA]</scope>
    <source>
        <strain evidence="5">SM23_60</strain>
    </source>
</reference>
<keyword evidence="2" id="KW-0159">Chromosome partition</keyword>
<sequence>MRRKALGKGLEALIPKQEQETLDEGYRMIAVNSISPNPYQPRSNVEDTEIKDLVASVKEKGVIEPLIVRRSGNTFVLAAGERRLKAAKLAGLQEVPVIIRDLTDQELLEIGLIENLHRKDLNPIEEADAYEQLSKKFGYTHEQIAALVSRDRTTITNTLRLLMLPEKIKTFLRRGTLNPGHARALLALENEITMIHVAERIVRDHLSVRQTEALIKRMQSRPRISPGREKAANLVILEDELSKLLHTKVIVDWKKDRGTITIHCYSLDDFDRIYSVLKKGNKRDR</sequence>
<comment type="caution">
    <text evidence="5">The sequence shown here is derived from an EMBL/GenBank/DDBJ whole genome shotgun (WGS) entry which is preliminary data.</text>
</comment>
<organism evidence="5 6">
    <name type="scientific">candidate division WOR_3 bacterium SM23_60</name>
    <dbReference type="NCBI Taxonomy" id="1703780"/>
    <lineage>
        <taxon>Bacteria</taxon>
        <taxon>Bacteria division WOR-3</taxon>
    </lineage>
</organism>
<dbReference type="CDD" id="cd16393">
    <property type="entry name" value="SPO0J_N"/>
    <property type="match status" value="1"/>
</dbReference>
<evidence type="ECO:0000256" key="3">
    <source>
        <dbReference type="ARBA" id="ARBA00023125"/>
    </source>
</evidence>
<dbReference type="InterPro" id="IPR041468">
    <property type="entry name" value="HTH_ParB/Spo0J"/>
</dbReference>
<dbReference type="InterPro" id="IPR057240">
    <property type="entry name" value="ParB_dimer_C"/>
</dbReference>
<evidence type="ECO:0000259" key="4">
    <source>
        <dbReference type="SMART" id="SM00470"/>
    </source>
</evidence>
<feature type="domain" description="ParB-like N-terminal" evidence="4">
    <location>
        <begin position="27"/>
        <end position="116"/>
    </location>
</feature>
<proteinExistence type="inferred from homology"/>
<dbReference type="SMART" id="SM00470">
    <property type="entry name" value="ParB"/>
    <property type="match status" value="1"/>
</dbReference>
<dbReference type="InterPro" id="IPR003115">
    <property type="entry name" value="ParB_N"/>
</dbReference>
<dbReference type="AlphaFoldDB" id="A0A0S8GM77"/>
<dbReference type="Pfam" id="PF17762">
    <property type="entry name" value="HTH_ParB"/>
    <property type="match status" value="1"/>
</dbReference>
<dbReference type="InterPro" id="IPR004437">
    <property type="entry name" value="ParB/RepB/Spo0J"/>
</dbReference>
<gene>
    <name evidence="5" type="ORF">AMJ87_01220</name>
</gene>
<evidence type="ECO:0000256" key="2">
    <source>
        <dbReference type="ARBA" id="ARBA00022829"/>
    </source>
</evidence>
<evidence type="ECO:0000256" key="1">
    <source>
        <dbReference type="ARBA" id="ARBA00006295"/>
    </source>
</evidence>
<dbReference type="SUPFAM" id="SSF110849">
    <property type="entry name" value="ParB/Sulfiredoxin"/>
    <property type="match status" value="1"/>
</dbReference>
<dbReference type="Pfam" id="PF02195">
    <property type="entry name" value="ParB_N"/>
    <property type="match status" value="1"/>
</dbReference>
<keyword evidence="3" id="KW-0238">DNA-binding</keyword>
<dbReference type="FunFam" id="3.90.1530.30:FF:000001">
    <property type="entry name" value="Chromosome partitioning protein ParB"/>
    <property type="match status" value="1"/>
</dbReference>
<dbReference type="GO" id="GO:0003677">
    <property type="term" value="F:DNA binding"/>
    <property type="evidence" value="ECO:0007669"/>
    <property type="project" value="UniProtKB-KW"/>
</dbReference>
<accession>A0A0S8GM77</accession>
<dbReference type="PANTHER" id="PTHR33375">
    <property type="entry name" value="CHROMOSOME-PARTITIONING PROTEIN PARB-RELATED"/>
    <property type="match status" value="1"/>
</dbReference>
<evidence type="ECO:0000313" key="5">
    <source>
        <dbReference type="EMBL" id="KPK73586.1"/>
    </source>
</evidence>
<dbReference type="Gene3D" id="3.90.1530.30">
    <property type="match status" value="1"/>
</dbReference>
<dbReference type="Proteomes" id="UP000051096">
    <property type="component" value="Unassembled WGS sequence"/>
</dbReference>
<dbReference type="FunFam" id="1.10.10.2830:FF:000001">
    <property type="entry name" value="Chromosome partitioning protein ParB"/>
    <property type="match status" value="1"/>
</dbReference>
<dbReference type="PANTHER" id="PTHR33375:SF1">
    <property type="entry name" value="CHROMOSOME-PARTITIONING PROTEIN PARB-RELATED"/>
    <property type="match status" value="1"/>
</dbReference>
<dbReference type="InterPro" id="IPR036086">
    <property type="entry name" value="ParB/Sulfiredoxin_sf"/>
</dbReference>
<dbReference type="Pfam" id="PF23552">
    <property type="entry name" value="ParB_C"/>
    <property type="match status" value="1"/>
</dbReference>
<dbReference type="GO" id="GO:0007059">
    <property type="term" value="P:chromosome segregation"/>
    <property type="evidence" value="ECO:0007669"/>
    <property type="project" value="UniProtKB-KW"/>
</dbReference>
<protein>
    <recommendedName>
        <fullName evidence="4">ParB-like N-terminal domain-containing protein</fullName>
    </recommendedName>
</protein>
<dbReference type="NCBIfam" id="TIGR00180">
    <property type="entry name" value="parB_part"/>
    <property type="match status" value="1"/>
</dbReference>
<comment type="similarity">
    <text evidence="1">Belongs to the ParB family.</text>
</comment>
<dbReference type="InterPro" id="IPR050336">
    <property type="entry name" value="Chromosome_partition/occlusion"/>
</dbReference>
<dbReference type="GO" id="GO:0005694">
    <property type="term" value="C:chromosome"/>
    <property type="evidence" value="ECO:0007669"/>
    <property type="project" value="TreeGrafter"/>
</dbReference>
<name>A0A0S8GM77_UNCW3</name>
<dbReference type="Gene3D" id="1.10.10.2830">
    <property type="match status" value="1"/>
</dbReference>